<feature type="chain" id="PRO_5032292072" evidence="1">
    <location>
        <begin position="21"/>
        <end position="149"/>
    </location>
</feature>
<evidence type="ECO:0000256" key="1">
    <source>
        <dbReference type="SAM" id="SignalP"/>
    </source>
</evidence>
<proteinExistence type="predicted"/>
<feature type="signal peptide" evidence="1">
    <location>
        <begin position="1"/>
        <end position="20"/>
    </location>
</feature>
<gene>
    <name evidence="2" type="ORF">IMZ16_09690</name>
</gene>
<organism evidence="2 3">
    <name type="scientific">Cruoricaptor ignavus</name>
    <dbReference type="NCBI Taxonomy" id="1118202"/>
    <lineage>
        <taxon>Bacteria</taxon>
        <taxon>Pseudomonadati</taxon>
        <taxon>Bacteroidota</taxon>
        <taxon>Flavobacteriia</taxon>
        <taxon>Flavobacteriales</taxon>
        <taxon>Weeksellaceae</taxon>
        <taxon>Cruoricaptor</taxon>
    </lineage>
</organism>
<dbReference type="AlphaFoldDB" id="A0A7M1T1N0"/>
<name>A0A7M1T1N0_9FLAO</name>
<evidence type="ECO:0000313" key="3">
    <source>
        <dbReference type="Proteomes" id="UP000593605"/>
    </source>
</evidence>
<dbReference type="RefSeq" id="WP_193439867.1">
    <property type="nucleotide sequence ID" value="NZ_CP063145.1"/>
</dbReference>
<reference evidence="2 3" key="1">
    <citation type="submission" date="2020-10" db="EMBL/GenBank/DDBJ databases">
        <title>Complete genome of Cruoricapor ignavus strain M1214 isolated from the blood culture of a febrile patient.</title>
        <authorList>
            <person name="Guglielmino C.J.D."/>
        </authorList>
    </citation>
    <scope>NUCLEOTIDE SEQUENCE [LARGE SCALE GENOMIC DNA]</scope>
    <source>
        <strain evidence="2 3">M1214</strain>
    </source>
</reference>
<keyword evidence="1" id="KW-0732">Signal</keyword>
<sequence>MKTFLSLALIYFGIGMNAQVGINTSSPQTTLEVVGKPDNIKHFDGFLPPRITGDQLAKKVYTNSHKGTIVYVTKPASNLTGQVIHIVKEGYYYFNGKYWTMMLEEPRYYDTLIVLDETLPANTISEYYAQDYDLPFPTNPRQHIYSVKV</sequence>
<dbReference type="EMBL" id="CP063145">
    <property type="protein sequence ID" value="QOR73766.1"/>
    <property type="molecule type" value="Genomic_DNA"/>
</dbReference>
<protein>
    <submittedName>
        <fullName evidence="2">Uncharacterized protein</fullName>
    </submittedName>
</protein>
<dbReference type="Proteomes" id="UP000593605">
    <property type="component" value="Chromosome"/>
</dbReference>
<evidence type="ECO:0000313" key="2">
    <source>
        <dbReference type="EMBL" id="QOR73766.1"/>
    </source>
</evidence>
<dbReference type="KEGG" id="civ:IMZ16_09690"/>
<accession>A0A7M1T1N0</accession>